<evidence type="ECO:0000313" key="2">
    <source>
        <dbReference type="Proteomes" id="UP000054988"/>
    </source>
</evidence>
<comment type="caution">
    <text evidence="1">The sequence shown here is derived from an EMBL/GenBank/DDBJ whole genome shotgun (WGS) entry which is preliminary data.</text>
</comment>
<dbReference type="AlphaFoldDB" id="A0A0W0FJF9"/>
<proteinExistence type="predicted"/>
<reference evidence="1 2" key="1">
    <citation type="submission" date="2015-12" db="EMBL/GenBank/DDBJ databases">
        <title>Draft genome sequence of Moniliophthora roreri, the causal agent of frosty pod rot of cacao.</title>
        <authorList>
            <person name="Aime M.C."/>
            <person name="Diaz-Valderrama J.R."/>
            <person name="Kijpornyongpan T."/>
            <person name="Phillips-Mora W."/>
        </authorList>
    </citation>
    <scope>NUCLEOTIDE SEQUENCE [LARGE SCALE GENOMIC DNA]</scope>
    <source>
        <strain evidence="1 2">MCA 2952</strain>
    </source>
</reference>
<name>A0A0W0FJF9_MONRR</name>
<evidence type="ECO:0000313" key="1">
    <source>
        <dbReference type="EMBL" id="KTB36424.1"/>
    </source>
</evidence>
<dbReference type="Proteomes" id="UP000054988">
    <property type="component" value="Unassembled WGS sequence"/>
</dbReference>
<gene>
    <name evidence="1" type="ORF">WG66_10999</name>
</gene>
<organism evidence="1 2">
    <name type="scientific">Moniliophthora roreri</name>
    <name type="common">Frosty pod rot fungus</name>
    <name type="synonym">Monilia roreri</name>
    <dbReference type="NCBI Taxonomy" id="221103"/>
    <lineage>
        <taxon>Eukaryota</taxon>
        <taxon>Fungi</taxon>
        <taxon>Dikarya</taxon>
        <taxon>Basidiomycota</taxon>
        <taxon>Agaricomycotina</taxon>
        <taxon>Agaricomycetes</taxon>
        <taxon>Agaricomycetidae</taxon>
        <taxon>Agaricales</taxon>
        <taxon>Marasmiineae</taxon>
        <taxon>Marasmiaceae</taxon>
        <taxon>Moniliophthora</taxon>
    </lineage>
</organism>
<sequence length="33" mass="3826">MTIEALVLNAQNHCQLLTSDDEPIDQHNYGKWK</sequence>
<dbReference type="EMBL" id="LATX01001906">
    <property type="protein sequence ID" value="KTB36424.1"/>
    <property type="molecule type" value="Genomic_DNA"/>
</dbReference>
<accession>A0A0W0FJF9</accession>
<protein>
    <submittedName>
        <fullName evidence="1">Uncharacterized protein</fullName>
    </submittedName>
</protein>